<gene>
    <name evidence="13" type="primary">sglT_2</name>
    <name evidence="13" type="ORF">PCLFYP37_03346</name>
</gene>
<keyword evidence="6 12" id="KW-1133">Transmembrane helix</keyword>
<dbReference type="PROSITE" id="PS50283">
    <property type="entry name" value="NA_SOLUT_SYMP_3"/>
    <property type="match status" value="1"/>
</dbReference>
<keyword evidence="5 12" id="KW-0812">Transmembrane</keyword>
<evidence type="ECO:0000256" key="2">
    <source>
        <dbReference type="ARBA" id="ARBA00006434"/>
    </source>
</evidence>
<comment type="similarity">
    <text evidence="2 11">Belongs to the sodium:solute symporter (SSF) (TC 2.A.21) family.</text>
</comment>
<dbReference type="PANTHER" id="PTHR42985">
    <property type="entry name" value="SODIUM-COUPLED MONOCARBOXYLATE TRANSPORTER"/>
    <property type="match status" value="1"/>
</dbReference>
<dbReference type="PANTHER" id="PTHR42985:SF47">
    <property type="entry name" value="INTEGRAL MEMBRANE TRANSPORT PROTEIN"/>
    <property type="match status" value="1"/>
</dbReference>
<dbReference type="Pfam" id="PF00474">
    <property type="entry name" value="SSF"/>
    <property type="match status" value="1"/>
</dbReference>
<dbReference type="RefSeq" id="WP_412443119.1">
    <property type="nucleotide sequence ID" value="NZ_CACRUT010000028.1"/>
</dbReference>
<feature type="transmembrane region" description="Helical" evidence="12">
    <location>
        <begin position="373"/>
        <end position="391"/>
    </location>
</feature>
<reference evidence="13" key="1">
    <citation type="submission" date="2019-11" db="EMBL/GenBank/DDBJ databases">
        <authorList>
            <person name="Feng L."/>
        </authorList>
    </citation>
    <scope>NUCLEOTIDE SEQUENCE</scope>
    <source>
        <strain evidence="13">PclaraLFYP37</strain>
    </source>
</reference>
<protein>
    <submittedName>
        <fullName evidence="13">Sodium/glucose cotransporter</fullName>
    </submittedName>
</protein>
<evidence type="ECO:0000256" key="10">
    <source>
        <dbReference type="ARBA" id="ARBA00023201"/>
    </source>
</evidence>
<keyword evidence="7" id="KW-0915">Sodium</keyword>
<dbReference type="InterPro" id="IPR051163">
    <property type="entry name" value="Sodium:Solute_Symporter_SSF"/>
</dbReference>
<feature type="transmembrane region" description="Helical" evidence="12">
    <location>
        <begin position="429"/>
        <end position="450"/>
    </location>
</feature>
<feature type="transmembrane region" description="Helical" evidence="12">
    <location>
        <begin position="182"/>
        <end position="199"/>
    </location>
</feature>
<evidence type="ECO:0000256" key="9">
    <source>
        <dbReference type="ARBA" id="ARBA00023136"/>
    </source>
</evidence>
<feature type="transmembrane region" description="Helical" evidence="12">
    <location>
        <begin position="325"/>
        <end position="352"/>
    </location>
</feature>
<keyword evidence="4" id="KW-1003">Cell membrane</keyword>
<evidence type="ECO:0000256" key="8">
    <source>
        <dbReference type="ARBA" id="ARBA00023065"/>
    </source>
</evidence>
<comment type="subcellular location">
    <subcellularLocation>
        <location evidence="1">Cell membrane</location>
        <topology evidence="1">Multi-pass membrane protein</topology>
    </subcellularLocation>
</comment>
<feature type="transmembrane region" description="Helical" evidence="12">
    <location>
        <begin position="145"/>
        <end position="170"/>
    </location>
</feature>
<feature type="transmembrane region" description="Helical" evidence="12">
    <location>
        <begin position="78"/>
        <end position="96"/>
    </location>
</feature>
<sequence>MSAFYIILTTALYFLLLFVVSRKAGGAGDNDTFFRGNRRSPWWAVAFGMIGASLSGVSFVSVPGMVRDVDMTYMQMCVGFFFGYLVVAFVLLPLYYKLNLTSIYTYLDVRFGKTAYRTGASFFLLSKMLGAAARLYLVCLILQNYVFGSMGVPFEITAAGTVFLIWLYTFRGGIKSLVWTDALQTLCLITALVLILYQLCRLNDFTVTEAIRHVTESPYGRWIEWDDWTSRQHFAKQFFSGVFIVIVMTGLDQDMMQKNLTCKNLRDAQKDMCSYGLSFIPLNMLFLGMGILLLALASREGIALPVKGDDILPLFCAEGYLGNEVLVLFTIGIIAAAFSSADSALTALTTSFCVDILDVERRFARPEAVRKRVHGVIALLFVGFILCFEAVNDSSVIDAIYVVASYTYGPLLGLFAFGMFTRRKPWPAAVPWICVTAPVCCYLLDIWTASVYGYRFGYELLMLNGLFTFVGLYAFSKAYSPGMDKR</sequence>
<evidence type="ECO:0000256" key="11">
    <source>
        <dbReference type="RuleBase" id="RU362091"/>
    </source>
</evidence>
<evidence type="ECO:0000256" key="6">
    <source>
        <dbReference type="ARBA" id="ARBA00022989"/>
    </source>
</evidence>
<evidence type="ECO:0000313" key="13">
    <source>
        <dbReference type="EMBL" id="VYU62127.1"/>
    </source>
</evidence>
<dbReference type="GO" id="GO:0005886">
    <property type="term" value="C:plasma membrane"/>
    <property type="evidence" value="ECO:0007669"/>
    <property type="project" value="UniProtKB-SubCell"/>
</dbReference>
<evidence type="ECO:0000256" key="12">
    <source>
        <dbReference type="SAM" id="Phobius"/>
    </source>
</evidence>
<keyword evidence="10" id="KW-0739">Sodium transport</keyword>
<dbReference type="EMBL" id="CACRUT010000028">
    <property type="protein sequence ID" value="VYU62127.1"/>
    <property type="molecule type" value="Genomic_DNA"/>
</dbReference>
<evidence type="ECO:0000256" key="7">
    <source>
        <dbReference type="ARBA" id="ARBA00023053"/>
    </source>
</evidence>
<evidence type="ECO:0000256" key="3">
    <source>
        <dbReference type="ARBA" id="ARBA00022448"/>
    </source>
</evidence>
<feature type="transmembrane region" description="Helical" evidence="12">
    <location>
        <begin position="272"/>
        <end position="297"/>
    </location>
</feature>
<evidence type="ECO:0000256" key="5">
    <source>
        <dbReference type="ARBA" id="ARBA00022692"/>
    </source>
</evidence>
<feature type="transmembrane region" description="Helical" evidence="12">
    <location>
        <begin position="397"/>
        <end position="417"/>
    </location>
</feature>
<evidence type="ECO:0000256" key="4">
    <source>
        <dbReference type="ARBA" id="ARBA00022475"/>
    </source>
</evidence>
<keyword evidence="9 12" id="KW-0472">Membrane</keyword>
<feature type="transmembrane region" description="Helical" evidence="12">
    <location>
        <begin position="456"/>
        <end position="476"/>
    </location>
</feature>
<name>A0A6N3GBP1_9BACT</name>
<evidence type="ECO:0000256" key="1">
    <source>
        <dbReference type="ARBA" id="ARBA00004651"/>
    </source>
</evidence>
<accession>A0A6N3GBP1</accession>
<dbReference type="AlphaFoldDB" id="A0A6N3GBP1"/>
<proteinExistence type="inferred from homology"/>
<keyword evidence="8" id="KW-0406">Ion transport</keyword>
<feature type="transmembrane region" description="Helical" evidence="12">
    <location>
        <begin position="42"/>
        <end position="66"/>
    </location>
</feature>
<dbReference type="Gene3D" id="1.20.1730.10">
    <property type="entry name" value="Sodium/glucose cotransporter"/>
    <property type="match status" value="1"/>
</dbReference>
<dbReference type="GO" id="GO:0006814">
    <property type="term" value="P:sodium ion transport"/>
    <property type="evidence" value="ECO:0007669"/>
    <property type="project" value="UniProtKB-KW"/>
</dbReference>
<dbReference type="CDD" id="cd10326">
    <property type="entry name" value="SLC5sbd_NIS-like"/>
    <property type="match status" value="1"/>
</dbReference>
<dbReference type="GO" id="GO:0015293">
    <property type="term" value="F:symporter activity"/>
    <property type="evidence" value="ECO:0007669"/>
    <property type="project" value="TreeGrafter"/>
</dbReference>
<dbReference type="InterPro" id="IPR038377">
    <property type="entry name" value="Na/Glc_symporter_sf"/>
</dbReference>
<dbReference type="InterPro" id="IPR001734">
    <property type="entry name" value="Na/solute_symporter"/>
</dbReference>
<organism evidence="13">
    <name type="scientific">Paraprevotella clara</name>
    <dbReference type="NCBI Taxonomy" id="454154"/>
    <lineage>
        <taxon>Bacteria</taxon>
        <taxon>Pseudomonadati</taxon>
        <taxon>Bacteroidota</taxon>
        <taxon>Bacteroidia</taxon>
        <taxon>Bacteroidales</taxon>
        <taxon>Prevotellaceae</taxon>
        <taxon>Paraprevotella</taxon>
    </lineage>
</organism>
<keyword evidence="3" id="KW-0813">Transport</keyword>